<gene>
    <name evidence="1" type="ORF">GIS00_15970</name>
</gene>
<dbReference type="EMBL" id="WLYK01000006">
    <property type="protein sequence ID" value="MTD15435.1"/>
    <property type="molecule type" value="Genomic_DNA"/>
</dbReference>
<name>A0A7K1FMP0_9ACTN</name>
<comment type="caution">
    <text evidence="1">The sequence shown here is derived from an EMBL/GenBank/DDBJ whole genome shotgun (WGS) entry which is preliminary data.</text>
</comment>
<dbReference type="Proteomes" id="UP000460221">
    <property type="component" value="Unassembled WGS sequence"/>
</dbReference>
<organism evidence="1 2">
    <name type="scientific">Nakamurella alba</name>
    <dbReference type="NCBI Taxonomy" id="2665158"/>
    <lineage>
        <taxon>Bacteria</taxon>
        <taxon>Bacillati</taxon>
        <taxon>Actinomycetota</taxon>
        <taxon>Actinomycetes</taxon>
        <taxon>Nakamurellales</taxon>
        <taxon>Nakamurellaceae</taxon>
        <taxon>Nakamurella</taxon>
    </lineage>
</organism>
<sequence>MIRHGRAGEALIVSIGNITWAVFDQLAMRDQVAIWTHLRDLAPLILPEEYVRERGSWWPATWSRRRGP</sequence>
<accession>A0A7K1FMP0</accession>
<protein>
    <submittedName>
        <fullName evidence="1">Uncharacterized protein</fullName>
    </submittedName>
</protein>
<keyword evidence="2" id="KW-1185">Reference proteome</keyword>
<dbReference type="RefSeq" id="WP_154769443.1">
    <property type="nucleotide sequence ID" value="NZ_WLYK01000006.1"/>
</dbReference>
<proteinExistence type="predicted"/>
<evidence type="ECO:0000313" key="2">
    <source>
        <dbReference type="Proteomes" id="UP000460221"/>
    </source>
</evidence>
<dbReference type="AlphaFoldDB" id="A0A7K1FMP0"/>
<reference evidence="1 2" key="1">
    <citation type="submission" date="2019-11" db="EMBL/GenBank/DDBJ databases">
        <authorList>
            <person name="Jiang L.-Q."/>
        </authorList>
    </citation>
    <scope>NUCLEOTIDE SEQUENCE [LARGE SCALE GENOMIC DNA]</scope>
    <source>
        <strain evidence="1 2">YIM 132087</strain>
    </source>
</reference>
<evidence type="ECO:0000313" key="1">
    <source>
        <dbReference type="EMBL" id="MTD15435.1"/>
    </source>
</evidence>